<dbReference type="KEGG" id="mcub:MCBB_0135"/>
<dbReference type="STRING" id="118062.MCBB_0135"/>
<dbReference type="RefSeq" id="WP_071905800.1">
    <property type="nucleotide sequence ID" value="NZ_LT607756.1"/>
</dbReference>
<name>A0A1D3KZL2_9EURY</name>
<proteinExistence type="predicted"/>
<feature type="region of interest" description="Disordered" evidence="1">
    <location>
        <begin position="143"/>
        <end position="241"/>
    </location>
</feature>
<feature type="compositionally biased region" description="Polar residues" evidence="1">
    <location>
        <begin position="143"/>
        <end position="155"/>
    </location>
</feature>
<dbReference type="EMBL" id="LT607756">
    <property type="protein sequence ID" value="SCG84723.1"/>
    <property type="molecule type" value="Genomic_DNA"/>
</dbReference>
<keyword evidence="2" id="KW-1133">Transmembrane helix</keyword>
<evidence type="ECO:0000313" key="5">
    <source>
        <dbReference type="Proteomes" id="UP000094707"/>
    </source>
</evidence>
<dbReference type="AlphaFoldDB" id="A0A1D3KZL2"/>
<dbReference type="InterPro" id="IPR001434">
    <property type="entry name" value="OmcB-like_DUF11"/>
</dbReference>
<evidence type="ECO:0000256" key="1">
    <source>
        <dbReference type="SAM" id="MobiDB-lite"/>
    </source>
</evidence>
<dbReference type="Pfam" id="PF01345">
    <property type="entry name" value="DUF11"/>
    <property type="match status" value="1"/>
</dbReference>
<dbReference type="OrthoDB" id="71608at2157"/>
<evidence type="ECO:0000259" key="3">
    <source>
        <dbReference type="Pfam" id="PF01345"/>
    </source>
</evidence>
<reference evidence="4 5" key="1">
    <citation type="submission" date="2016-08" db="EMBL/GenBank/DDBJ databases">
        <authorList>
            <person name="Seilhamer J.J."/>
        </authorList>
    </citation>
    <scope>NUCLEOTIDE SEQUENCE [LARGE SCALE GENOMIC DNA]</scope>
    <source>
        <strain evidence="4">Buetzberg</strain>
    </source>
</reference>
<organism evidence="4 5">
    <name type="scientific">Methanobacterium congolense</name>
    <dbReference type="NCBI Taxonomy" id="118062"/>
    <lineage>
        <taxon>Archaea</taxon>
        <taxon>Methanobacteriati</taxon>
        <taxon>Methanobacteriota</taxon>
        <taxon>Methanomada group</taxon>
        <taxon>Methanobacteria</taxon>
        <taxon>Methanobacteriales</taxon>
        <taxon>Methanobacteriaceae</taxon>
        <taxon>Methanobacterium</taxon>
    </lineage>
</organism>
<dbReference type="GeneID" id="30410999"/>
<accession>A0A1D3KZL2</accession>
<feature type="domain" description="DUF11" evidence="3">
    <location>
        <begin position="29"/>
        <end position="146"/>
    </location>
</feature>
<keyword evidence="2" id="KW-0812">Transmembrane</keyword>
<sequence>MKLKKFSIALLGLILLLSLIGSASAAGLTAELDPRTAQVGDTVTLTVTANNDGLYDWYPVIIRVTHSSGLEFQSFIVPDKTLQNYDESTGIWNVNRMRHEERGLLKTLVITYKVMPSAAGKTLTASARFKTLQIEATGDDITNNYPAARTDSLTVSSSNGNTGHGNGTGNGTGTGNGSGTGNGNGTGSGNGNGNGNGNSLIDASGNSKLASAIGNMTSSNKNSPLKNLQGGGGGGSGKAYEVTTTPQKTNPDYLYILVALLLIGLILAGYFYGVRRE</sequence>
<protein>
    <submittedName>
        <fullName evidence="4">Repeat-containing protein</fullName>
    </submittedName>
</protein>
<dbReference type="PATRIC" id="fig|129848.4.peg.141"/>
<keyword evidence="5" id="KW-1185">Reference proteome</keyword>
<evidence type="ECO:0000256" key="2">
    <source>
        <dbReference type="SAM" id="Phobius"/>
    </source>
</evidence>
<evidence type="ECO:0000313" key="4">
    <source>
        <dbReference type="EMBL" id="SCG84723.1"/>
    </source>
</evidence>
<feature type="compositionally biased region" description="Gly residues" evidence="1">
    <location>
        <begin position="162"/>
        <end position="196"/>
    </location>
</feature>
<gene>
    <name evidence="4" type="ORF">MCBB_0135</name>
</gene>
<keyword evidence="2" id="KW-0472">Membrane</keyword>
<dbReference type="Proteomes" id="UP000094707">
    <property type="component" value="Chromosome I"/>
</dbReference>
<feature type="compositionally biased region" description="Polar residues" evidence="1">
    <location>
        <begin position="204"/>
        <end position="226"/>
    </location>
</feature>
<feature type="transmembrane region" description="Helical" evidence="2">
    <location>
        <begin position="253"/>
        <end position="273"/>
    </location>
</feature>